<organism evidence="2 3">
    <name type="scientific">Aeromonas veronii</name>
    <dbReference type="NCBI Taxonomy" id="654"/>
    <lineage>
        <taxon>Bacteria</taxon>
        <taxon>Pseudomonadati</taxon>
        <taxon>Pseudomonadota</taxon>
        <taxon>Gammaproteobacteria</taxon>
        <taxon>Aeromonadales</taxon>
        <taxon>Aeromonadaceae</taxon>
        <taxon>Aeromonas</taxon>
    </lineage>
</organism>
<accession>A0AAC9B9N0</accession>
<reference evidence="2 3" key="1">
    <citation type="journal article" date="2016" name="J. Clin. Microbiol.">
        <title>Detection and Whole-Genome Sequencing of Carbapenemase-Producing Aeromonas hydrophila Isolates from Routine Perirectal Surveillance Culture.</title>
        <authorList>
            <person name="Hughes H.Y."/>
            <person name="Conlan S.P."/>
            <person name="Lau A.F."/>
            <person name="Dekker J.P."/>
            <person name="Michelin A.V."/>
            <person name="Youn J.H."/>
            <person name="Henderson D.K."/>
            <person name="Frank K.M."/>
            <person name="Segre J.A."/>
            <person name="Palmore T.N."/>
        </authorList>
    </citation>
    <scope>NUCLEOTIDE SEQUENCE [LARGE SCALE GENOMIC DNA]</scope>
    <source>
        <strain evidence="2 3">AVNIH1</strain>
    </source>
</reference>
<feature type="region of interest" description="Disordered" evidence="1">
    <location>
        <begin position="1"/>
        <end position="63"/>
    </location>
</feature>
<dbReference type="Proteomes" id="UP000076809">
    <property type="component" value="Chromosome"/>
</dbReference>
<proteinExistence type="predicted"/>
<gene>
    <name evidence="2" type="ORF">WM43_16030</name>
</gene>
<dbReference type="EMBL" id="CP014774">
    <property type="protein sequence ID" value="ANB54058.1"/>
    <property type="molecule type" value="Genomic_DNA"/>
</dbReference>
<evidence type="ECO:0000313" key="2">
    <source>
        <dbReference type="EMBL" id="ANB54058.1"/>
    </source>
</evidence>
<evidence type="ECO:0000313" key="3">
    <source>
        <dbReference type="Proteomes" id="UP000076809"/>
    </source>
</evidence>
<dbReference type="AlphaFoldDB" id="A0AAC9B9N0"/>
<evidence type="ECO:0000256" key="1">
    <source>
        <dbReference type="SAM" id="MobiDB-lite"/>
    </source>
</evidence>
<name>A0AAC9B9N0_AERVE</name>
<protein>
    <submittedName>
        <fullName evidence="2">Uncharacterized protein</fullName>
    </submittedName>
</protein>
<feature type="compositionally biased region" description="Polar residues" evidence="1">
    <location>
        <begin position="1"/>
        <end position="11"/>
    </location>
</feature>
<sequence length="63" mass="6694">MCQPEAIQQTEPGEPGVEQHTSGQAFQMKAKPVKYATTDCPHQPGSKPETMLAGVGRDQIGGL</sequence>